<evidence type="ECO:0000313" key="3">
    <source>
        <dbReference type="Proteomes" id="UP000006890"/>
    </source>
</evidence>
<dbReference type="RefSeq" id="WP_013403228.1">
    <property type="nucleotide sequence ID" value="NC_014652.1"/>
</dbReference>
<dbReference type="KEGG" id="chd:Calhy_1335"/>
<feature type="transmembrane region" description="Helical" evidence="1">
    <location>
        <begin position="9"/>
        <end position="29"/>
    </location>
</feature>
<reference evidence="2 3" key="2">
    <citation type="journal article" date="2011" name="J. Bacteriol.">
        <title>Complete genome sequences for the anaerobic, extremely thermophilic plant biomass-degrading bacteria Caldicellulosiruptor hydrothermalis, Caldicellulosiruptor kristjanssonii, Caldicellulosiruptor kronotskyensis, Caldicellulosiruptor owensenis, and Caldicellulosiruptor lactoaceticus.</title>
        <authorList>
            <person name="Blumer-Schuette S.E."/>
            <person name="Ozdemir I."/>
            <person name="Mistry D."/>
            <person name="Lucas S."/>
            <person name="Lapidus A."/>
            <person name="Cheng J.F."/>
            <person name="Goodwin L.A."/>
            <person name="Pitluck S."/>
            <person name="Land M.L."/>
            <person name="Hauser L.J."/>
            <person name="Woyke T."/>
            <person name="Mikhailova N."/>
            <person name="Pati A."/>
            <person name="Kyrpides N.C."/>
            <person name="Ivanova N."/>
            <person name="Detter J.C."/>
            <person name="Walston-Davenport K."/>
            <person name="Han S."/>
            <person name="Adams M.W."/>
            <person name="Kelly R.M."/>
        </authorList>
    </citation>
    <scope>NUCLEOTIDE SEQUENCE [LARGE SCALE GENOMIC DNA]</scope>
    <source>
        <strain evidence="3">DSM 18901 / VKM B-2411 / 108</strain>
    </source>
</reference>
<accession>E4QA81</accession>
<name>E4QA81_CALH1</name>
<evidence type="ECO:0000256" key="1">
    <source>
        <dbReference type="SAM" id="Phobius"/>
    </source>
</evidence>
<organism evidence="2 3">
    <name type="scientific">Caldicellulosiruptor hydrothermalis (strain DSM 18901 / VKM B-2411 / 108)</name>
    <dbReference type="NCBI Taxonomy" id="632292"/>
    <lineage>
        <taxon>Bacteria</taxon>
        <taxon>Bacillati</taxon>
        <taxon>Bacillota</taxon>
        <taxon>Bacillota incertae sedis</taxon>
        <taxon>Caldicellulosiruptorales</taxon>
        <taxon>Caldicellulosiruptoraceae</taxon>
        <taxon>Caldicellulosiruptor</taxon>
    </lineage>
</organism>
<protein>
    <recommendedName>
        <fullName evidence="4">Regulatory protein YycH-like domain-containing protein</fullName>
    </recommendedName>
</protein>
<keyword evidence="1" id="KW-1133">Transmembrane helix</keyword>
<gene>
    <name evidence="2" type="ordered locus">Calhy_1335</name>
</gene>
<dbReference type="EMBL" id="CP002219">
    <property type="protein sequence ID" value="ADQ07053.1"/>
    <property type="molecule type" value="Genomic_DNA"/>
</dbReference>
<keyword evidence="1" id="KW-0812">Transmembrane</keyword>
<dbReference type="eggNOG" id="ENOG5033APG">
    <property type="taxonomic scope" value="Bacteria"/>
</dbReference>
<dbReference type="HOGENOM" id="CLU_062566_0_0_9"/>
<evidence type="ECO:0008006" key="4">
    <source>
        <dbReference type="Google" id="ProtNLM"/>
    </source>
</evidence>
<dbReference type="STRING" id="632292.Calhy_1335"/>
<dbReference type="AlphaFoldDB" id="E4QA81"/>
<proteinExistence type="predicted"/>
<reference key="1">
    <citation type="submission" date="2010-09" db="EMBL/GenBank/DDBJ databases">
        <title>Complete sequence of Caldicellulosiruptor hydrothermalis 108.</title>
        <authorList>
            <consortium name="US DOE Joint Genome Institute"/>
            <person name="Lucas S."/>
            <person name="Copeland A."/>
            <person name="Lapidus A."/>
            <person name="Cheng J.-F."/>
            <person name="Bruce D."/>
            <person name="Goodwin L."/>
            <person name="Pitluck S."/>
            <person name="Davenport K."/>
            <person name="Detter J.C."/>
            <person name="Han C."/>
            <person name="Tapia R."/>
            <person name="Land M."/>
            <person name="Hauser L."/>
            <person name="Chang Y.-J."/>
            <person name="Jeffries C."/>
            <person name="Kyrpides N."/>
            <person name="Ivanova N."/>
            <person name="Mikhailova N."/>
            <person name="Blumer-Schuette S.E."/>
            <person name="Kelly R.M."/>
            <person name="Woyke T."/>
        </authorList>
    </citation>
    <scope>NUCLEOTIDE SEQUENCE</scope>
    <source>
        <strain>108</strain>
    </source>
</reference>
<sequence length="304" mass="35257">MTMRKNIKIYLLSFLTILIIFAISFVLYINSNKIPKLNIPMPGQEIPQIDYKVTAKFDNLPTEAMVYRFKKPQDVDFYSIAKKFGISGDVKYDSENKRYTINDESGRYFEYEVETGKWLYIDFKEKNNYEPQNIPSDEDSKRIAIEFLKKEGLYNERFNYCTVVPEASGDKLTNDYKIHCWDVYFYPSINGKPVYGVSRIMVSVGDNGKIIEVDKLYKDIEEYKKVKIVPAEKALEKVKKRQASNNINPRAKSATINKVFLAYWEDAGTIEEQPYLQPVWVFAGEAVTEDGKYESFDAVVPAIE</sequence>
<keyword evidence="1" id="KW-0472">Membrane</keyword>
<dbReference type="OrthoDB" id="2986940at2"/>
<evidence type="ECO:0000313" key="2">
    <source>
        <dbReference type="EMBL" id="ADQ07053.1"/>
    </source>
</evidence>
<dbReference type="Proteomes" id="UP000006890">
    <property type="component" value="Chromosome"/>
</dbReference>
<keyword evidence="3" id="KW-1185">Reference proteome</keyword>